<protein>
    <submittedName>
        <fullName evidence="1">Uncharacterized protein</fullName>
    </submittedName>
</protein>
<dbReference type="GeneTree" id="ENSGT01060000248783"/>
<dbReference type="Ensembl" id="ENSOMYT00000080140.2">
    <property type="protein sequence ID" value="ENSOMYP00000073599.2"/>
    <property type="gene ID" value="ENSOMYG00000034038.2"/>
</dbReference>
<accession>A0A8C7T3I7</accession>
<reference evidence="1" key="2">
    <citation type="submission" date="2025-08" db="UniProtKB">
        <authorList>
            <consortium name="Ensembl"/>
        </authorList>
    </citation>
    <scope>IDENTIFICATION</scope>
</reference>
<evidence type="ECO:0000313" key="1">
    <source>
        <dbReference type="Ensembl" id="ENSOMYP00000073599.2"/>
    </source>
</evidence>
<keyword evidence="2" id="KW-1185">Reference proteome</keyword>
<evidence type="ECO:0000313" key="2">
    <source>
        <dbReference type="Proteomes" id="UP000694395"/>
    </source>
</evidence>
<dbReference type="AlphaFoldDB" id="A0A8C7T3I7"/>
<dbReference type="Proteomes" id="UP000694395">
    <property type="component" value="Chromosome 1"/>
</dbReference>
<sequence>AGDPPHLYEPWRLRVAAAQAYSIMKTRDIKSFGRVMEFMDVTYTLLPQLVPPIKHMKIMFGLKTKVCRGFT</sequence>
<name>A0A8C7T3I7_ONCMY</name>
<organism evidence="1 2">
    <name type="scientific">Oncorhynchus mykiss</name>
    <name type="common">Rainbow trout</name>
    <name type="synonym">Salmo gairdneri</name>
    <dbReference type="NCBI Taxonomy" id="8022"/>
    <lineage>
        <taxon>Eukaryota</taxon>
        <taxon>Metazoa</taxon>
        <taxon>Chordata</taxon>
        <taxon>Craniata</taxon>
        <taxon>Vertebrata</taxon>
        <taxon>Euteleostomi</taxon>
        <taxon>Actinopterygii</taxon>
        <taxon>Neopterygii</taxon>
        <taxon>Teleostei</taxon>
        <taxon>Protacanthopterygii</taxon>
        <taxon>Salmoniformes</taxon>
        <taxon>Salmonidae</taxon>
        <taxon>Salmoninae</taxon>
        <taxon>Oncorhynchus</taxon>
    </lineage>
</organism>
<proteinExistence type="predicted"/>
<reference evidence="1" key="1">
    <citation type="submission" date="2020-07" db="EMBL/GenBank/DDBJ databases">
        <title>A long reads based de novo assembly of the rainbow trout Arlee double haploid line genome.</title>
        <authorList>
            <person name="Gao G."/>
            <person name="Palti Y."/>
        </authorList>
    </citation>
    <scope>NUCLEOTIDE SEQUENCE [LARGE SCALE GENOMIC DNA]</scope>
</reference>
<reference evidence="1" key="3">
    <citation type="submission" date="2025-09" db="UniProtKB">
        <authorList>
            <consortium name="Ensembl"/>
        </authorList>
    </citation>
    <scope>IDENTIFICATION</scope>
</reference>